<feature type="region of interest" description="Disordered" evidence="1">
    <location>
        <begin position="89"/>
        <end position="245"/>
    </location>
</feature>
<gene>
    <name evidence="2" type="ORF">METZ01_LOCUS472422</name>
</gene>
<feature type="compositionally biased region" description="Basic and acidic residues" evidence="1">
    <location>
        <begin position="43"/>
        <end position="53"/>
    </location>
</feature>
<feature type="compositionally biased region" description="Basic residues" evidence="1">
    <location>
        <begin position="177"/>
        <end position="187"/>
    </location>
</feature>
<name>A0A383BJG8_9ZZZZ</name>
<accession>A0A383BJG8</accession>
<feature type="region of interest" description="Disordered" evidence="1">
    <location>
        <begin position="1"/>
        <end position="70"/>
    </location>
</feature>
<reference evidence="2" key="1">
    <citation type="submission" date="2018-05" db="EMBL/GenBank/DDBJ databases">
        <authorList>
            <person name="Lanie J.A."/>
            <person name="Ng W.-L."/>
            <person name="Kazmierczak K.M."/>
            <person name="Andrzejewski T.M."/>
            <person name="Davidsen T.M."/>
            <person name="Wayne K.J."/>
            <person name="Tettelin H."/>
            <person name="Glass J.I."/>
            <person name="Rusch D."/>
            <person name="Podicherti R."/>
            <person name="Tsui H.-C.T."/>
            <person name="Winkler M.E."/>
        </authorList>
    </citation>
    <scope>NUCLEOTIDE SEQUENCE</scope>
</reference>
<feature type="compositionally biased region" description="Basic and acidic residues" evidence="1">
    <location>
        <begin position="235"/>
        <end position="245"/>
    </location>
</feature>
<dbReference type="AlphaFoldDB" id="A0A383BJG8"/>
<feature type="compositionally biased region" description="Basic and acidic residues" evidence="1">
    <location>
        <begin position="193"/>
        <end position="203"/>
    </location>
</feature>
<evidence type="ECO:0000256" key="1">
    <source>
        <dbReference type="SAM" id="MobiDB-lite"/>
    </source>
</evidence>
<organism evidence="2">
    <name type="scientific">marine metagenome</name>
    <dbReference type="NCBI Taxonomy" id="408172"/>
    <lineage>
        <taxon>unclassified sequences</taxon>
        <taxon>metagenomes</taxon>
        <taxon>ecological metagenomes</taxon>
    </lineage>
</organism>
<feature type="compositionally biased region" description="Gly residues" evidence="1">
    <location>
        <begin position="106"/>
        <end position="122"/>
    </location>
</feature>
<protein>
    <submittedName>
        <fullName evidence="2">Uncharacterized protein</fullName>
    </submittedName>
</protein>
<feature type="non-terminal residue" evidence="2">
    <location>
        <position position="245"/>
    </location>
</feature>
<feature type="compositionally biased region" description="Basic residues" evidence="1">
    <location>
        <begin position="209"/>
        <end position="229"/>
    </location>
</feature>
<proteinExistence type="predicted"/>
<evidence type="ECO:0000313" key="2">
    <source>
        <dbReference type="EMBL" id="SVE19568.1"/>
    </source>
</evidence>
<feature type="non-terminal residue" evidence="2">
    <location>
        <position position="1"/>
    </location>
</feature>
<sequence length="245" mass="27119">RRLQGHPRRRPVEDALPRPRLHGARRCDGDPRPSNHGIADLQRQGDRFSHGEQRVGGAGAWCNPVGGHRNPAAAEQWLRAERRLVAGGGFRGQRAAGTGPGSCRTGDGGARGGGAEPDGPGGRVRPVSRRLPGEADRRRPAGGRSDARRRPHRHPLPVFQHYQHAGHPLRPRASGAHQRRRRSRSRGAGHPQESGERRPRRSDPGVAPLRRRQRSTHPRRGPRRHRCGRLCRGGSVDDHARQRRV</sequence>
<dbReference type="EMBL" id="UINC01200607">
    <property type="protein sequence ID" value="SVE19568.1"/>
    <property type="molecule type" value="Genomic_DNA"/>
</dbReference>